<dbReference type="InterPro" id="IPR025997">
    <property type="entry name" value="SBP_2_dom"/>
</dbReference>
<dbReference type="PANTHER" id="PTHR46847">
    <property type="entry name" value="D-ALLOSE-BINDING PERIPLASMIC PROTEIN-RELATED"/>
    <property type="match status" value="1"/>
</dbReference>
<feature type="signal peptide" evidence="4">
    <location>
        <begin position="1"/>
        <end position="23"/>
    </location>
</feature>
<dbReference type="Pfam" id="PF13407">
    <property type="entry name" value="Peripla_BP_4"/>
    <property type="match status" value="1"/>
</dbReference>
<evidence type="ECO:0000313" key="7">
    <source>
        <dbReference type="Proteomes" id="UP000186895"/>
    </source>
</evidence>
<feature type="domain" description="Periplasmic binding protein" evidence="5">
    <location>
        <begin position="70"/>
        <end position="312"/>
    </location>
</feature>
<dbReference type="Proteomes" id="UP000186895">
    <property type="component" value="Unassembled WGS sequence"/>
</dbReference>
<accession>A0A1N6Q0R1</accession>
<organism evidence="6 7">
    <name type="scientific">Marinobacterium stanieri</name>
    <dbReference type="NCBI Taxonomy" id="49186"/>
    <lineage>
        <taxon>Bacteria</taxon>
        <taxon>Pseudomonadati</taxon>
        <taxon>Pseudomonadota</taxon>
        <taxon>Gammaproteobacteria</taxon>
        <taxon>Oceanospirillales</taxon>
        <taxon>Oceanospirillaceae</taxon>
        <taxon>Marinobacterium</taxon>
    </lineage>
</organism>
<dbReference type="SUPFAM" id="SSF53822">
    <property type="entry name" value="Periplasmic binding protein-like I"/>
    <property type="match status" value="1"/>
</dbReference>
<gene>
    <name evidence="6" type="ORF">SAMN05421647_102172</name>
</gene>
<comment type="similarity">
    <text evidence="2">Belongs to the bacterial solute-binding protein 2 family.</text>
</comment>
<evidence type="ECO:0000256" key="4">
    <source>
        <dbReference type="SAM" id="SignalP"/>
    </source>
</evidence>
<proteinExistence type="inferred from homology"/>
<dbReference type="PANTHER" id="PTHR46847:SF1">
    <property type="entry name" value="D-ALLOSE-BINDING PERIPLASMIC PROTEIN-RELATED"/>
    <property type="match status" value="1"/>
</dbReference>
<keyword evidence="3 4" id="KW-0732">Signal</keyword>
<dbReference type="GO" id="GO:0030313">
    <property type="term" value="C:cell envelope"/>
    <property type="evidence" value="ECO:0007669"/>
    <property type="project" value="UniProtKB-SubCell"/>
</dbReference>
<dbReference type="GO" id="GO:0055085">
    <property type="term" value="P:transmembrane transport"/>
    <property type="evidence" value="ECO:0007669"/>
    <property type="project" value="UniProtKB-ARBA"/>
</dbReference>
<dbReference type="Gene3D" id="3.40.50.2300">
    <property type="match status" value="2"/>
</dbReference>
<evidence type="ECO:0000313" key="6">
    <source>
        <dbReference type="EMBL" id="SIQ10146.1"/>
    </source>
</evidence>
<evidence type="ECO:0000256" key="3">
    <source>
        <dbReference type="ARBA" id="ARBA00022729"/>
    </source>
</evidence>
<dbReference type="EMBL" id="FTMN01000002">
    <property type="protein sequence ID" value="SIQ10146.1"/>
    <property type="molecule type" value="Genomic_DNA"/>
</dbReference>
<reference evidence="6 7" key="1">
    <citation type="submission" date="2017-01" db="EMBL/GenBank/DDBJ databases">
        <authorList>
            <person name="Mah S.A."/>
            <person name="Swanson W.J."/>
            <person name="Moy G.W."/>
            <person name="Vacquier V.D."/>
        </authorList>
    </citation>
    <scope>NUCLEOTIDE SEQUENCE [LARGE SCALE GENOMIC DNA]</scope>
    <source>
        <strain evidence="6 7">DSM 7027</strain>
    </source>
</reference>
<dbReference type="GO" id="GO:0030246">
    <property type="term" value="F:carbohydrate binding"/>
    <property type="evidence" value="ECO:0007669"/>
    <property type="project" value="UniProtKB-ARBA"/>
</dbReference>
<dbReference type="eggNOG" id="COG1879">
    <property type="taxonomic scope" value="Bacteria"/>
</dbReference>
<dbReference type="AlphaFoldDB" id="A0A1N6Q0R1"/>
<comment type="subcellular location">
    <subcellularLocation>
        <location evidence="1">Cell envelope</location>
    </subcellularLocation>
</comment>
<dbReference type="InterPro" id="IPR028082">
    <property type="entry name" value="Peripla_BP_I"/>
</dbReference>
<feature type="chain" id="PRO_5012771649" evidence="4">
    <location>
        <begin position="24"/>
        <end position="368"/>
    </location>
</feature>
<evidence type="ECO:0000256" key="2">
    <source>
        <dbReference type="ARBA" id="ARBA00007639"/>
    </source>
</evidence>
<dbReference type="RefSeq" id="WP_076461524.1">
    <property type="nucleotide sequence ID" value="NZ_FTMN01000002.1"/>
</dbReference>
<name>A0A1N6Q0R1_9GAMM</name>
<dbReference type="STRING" id="49186.SAMN05421647_102172"/>
<sequence>MSRLLSTVFACLLSLSSGGLASAASLNDYWQHPEFYQANPEQLLWLDQLSAAVRANPVPVEYEQSRPIRIGLVYPSHQSSSYWTNNEKAFRKRLQQLGMRYELRARYTTPSTELGEQVAQIHELLQWQPDYLVYTLDSVRQKMIIERMMLNQNTKLILQNITTPLKAWGDQQPFFYSGFDHVEGARRLAEYLSQRFPEQARYAVLFRGKGMISQMRGTGFIQSVSDRHELVASYYTDSSRESGKNVAQRLLSEHPELDYIYACSTDVALGTLDALELEGQLGEVVLNGWGGGAEELEQLRQHKLQVVLMRMNDDSAIAMAEAIKRDQAGQPVPLVYSGNFVVLDEETGEHNIQRYERLARRASQEAGD</sequence>
<evidence type="ECO:0000259" key="5">
    <source>
        <dbReference type="Pfam" id="PF13407"/>
    </source>
</evidence>
<protein>
    <submittedName>
        <fullName evidence="6">Monosaccharide ABC transporter substrate-binding protein, CUT2 family</fullName>
    </submittedName>
</protein>
<evidence type="ECO:0000256" key="1">
    <source>
        <dbReference type="ARBA" id="ARBA00004196"/>
    </source>
</evidence>
<keyword evidence="7" id="KW-1185">Reference proteome</keyword>